<dbReference type="EMBL" id="MU005609">
    <property type="protein sequence ID" value="KAF2678740.1"/>
    <property type="molecule type" value="Genomic_DNA"/>
</dbReference>
<dbReference type="OrthoDB" id="5337308at2759"/>
<feature type="region of interest" description="Disordered" evidence="1">
    <location>
        <begin position="1"/>
        <end position="21"/>
    </location>
</feature>
<keyword evidence="3" id="KW-1185">Reference proteome</keyword>
<reference evidence="2" key="1">
    <citation type="journal article" date="2020" name="Stud. Mycol.">
        <title>101 Dothideomycetes genomes: a test case for predicting lifestyles and emergence of pathogens.</title>
        <authorList>
            <person name="Haridas S."/>
            <person name="Albert R."/>
            <person name="Binder M."/>
            <person name="Bloem J."/>
            <person name="Labutti K."/>
            <person name="Salamov A."/>
            <person name="Andreopoulos B."/>
            <person name="Baker S."/>
            <person name="Barry K."/>
            <person name="Bills G."/>
            <person name="Bluhm B."/>
            <person name="Cannon C."/>
            <person name="Castanera R."/>
            <person name="Culley D."/>
            <person name="Daum C."/>
            <person name="Ezra D."/>
            <person name="Gonzalez J."/>
            <person name="Henrissat B."/>
            <person name="Kuo A."/>
            <person name="Liang C."/>
            <person name="Lipzen A."/>
            <person name="Lutzoni F."/>
            <person name="Magnuson J."/>
            <person name="Mondo S."/>
            <person name="Nolan M."/>
            <person name="Ohm R."/>
            <person name="Pangilinan J."/>
            <person name="Park H.-J."/>
            <person name="Ramirez L."/>
            <person name="Alfaro M."/>
            <person name="Sun H."/>
            <person name="Tritt A."/>
            <person name="Yoshinaga Y."/>
            <person name="Zwiers L.-H."/>
            <person name="Turgeon B."/>
            <person name="Goodwin S."/>
            <person name="Spatafora J."/>
            <person name="Crous P."/>
            <person name="Grigoriev I."/>
        </authorList>
    </citation>
    <scope>NUCLEOTIDE SEQUENCE</scope>
    <source>
        <strain evidence="2">CBS 122367</strain>
    </source>
</reference>
<organism evidence="2 3">
    <name type="scientific">Lentithecium fluviatile CBS 122367</name>
    <dbReference type="NCBI Taxonomy" id="1168545"/>
    <lineage>
        <taxon>Eukaryota</taxon>
        <taxon>Fungi</taxon>
        <taxon>Dikarya</taxon>
        <taxon>Ascomycota</taxon>
        <taxon>Pezizomycotina</taxon>
        <taxon>Dothideomycetes</taxon>
        <taxon>Pleosporomycetidae</taxon>
        <taxon>Pleosporales</taxon>
        <taxon>Massarineae</taxon>
        <taxon>Lentitheciaceae</taxon>
        <taxon>Lentithecium</taxon>
    </lineage>
</organism>
<evidence type="ECO:0000313" key="2">
    <source>
        <dbReference type="EMBL" id="KAF2678740.1"/>
    </source>
</evidence>
<dbReference type="AlphaFoldDB" id="A0A6G1IL74"/>
<protein>
    <submittedName>
        <fullName evidence="2">Uncharacterized protein</fullName>
    </submittedName>
</protein>
<sequence length="105" mass="11657">MNHYDGPAVKRDDKGKLPNKRDQKYEVCGKAYAVTGAELKMGANVNARAVFTININSVAKSAPVWNRASGGNLKNTKYLFVTMIIKKEANRHMKKIMGSFSPPKE</sequence>
<name>A0A6G1IL74_9PLEO</name>
<gene>
    <name evidence="2" type="ORF">K458DRAFT_394603</name>
</gene>
<evidence type="ECO:0000256" key="1">
    <source>
        <dbReference type="SAM" id="MobiDB-lite"/>
    </source>
</evidence>
<accession>A0A6G1IL74</accession>
<evidence type="ECO:0000313" key="3">
    <source>
        <dbReference type="Proteomes" id="UP000799291"/>
    </source>
</evidence>
<proteinExistence type="predicted"/>
<dbReference type="Proteomes" id="UP000799291">
    <property type="component" value="Unassembled WGS sequence"/>
</dbReference>
<feature type="compositionally biased region" description="Basic and acidic residues" evidence="1">
    <location>
        <begin position="8"/>
        <end position="21"/>
    </location>
</feature>